<dbReference type="EMBL" id="JBEUSY010000165">
    <property type="protein sequence ID" value="KAL1243677.1"/>
    <property type="molecule type" value="Genomic_DNA"/>
</dbReference>
<gene>
    <name evidence="1" type="ORF">TSPI_01056</name>
</gene>
<protein>
    <submittedName>
        <fullName evidence="1">Multifunctional CCA protein</fullName>
    </submittedName>
</protein>
<dbReference type="Proteomes" id="UP001558632">
    <property type="component" value="Unassembled WGS sequence"/>
</dbReference>
<organism evidence="1 2">
    <name type="scientific">Trichinella spiralis</name>
    <name type="common">Trichina worm</name>
    <dbReference type="NCBI Taxonomy" id="6334"/>
    <lineage>
        <taxon>Eukaryota</taxon>
        <taxon>Metazoa</taxon>
        <taxon>Ecdysozoa</taxon>
        <taxon>Nematoda</taxon>
        <taxon>Enoplea</taxon>
        <taxon>Dorylaimia</taxon>
        <taxon>Trichinellida</taxon>
        <taxon>Trichinellidae</taxon>
        <taxon>Trichinella</taxon>
    </lineage>
</organism>
<comment type="caution">
    <text evidence="1">The sequence shown here is derived from an EMBL/GenBank/DDBJ whole genome shotgun (WGS) entry which is preliminary data.</text>
</comment>
<accession>A0ABR3KSX9</accession>
<name>A0ABR3KSX9_TRISP</name>
<proteinExistence type="predicted"/>
<reference evidence="1 2" key="1">
    <citation type="submission" date="2024-07" db="EMBL/GenBank/DDBJ databases">
        <title>Enhanced genomic and transcriptomic resources for Trichinella pseudospiralis and T. spiralis underpin the discovery of pronounced molecular differences between stages and species.</title>
        <authorList>
            <person name="Pasi K.K."/>
            <person name="La Rosa G."/>
            <person name="Gomez-Morales M.A."/>
            <person name="Tosini F."/>
            <person name="Sumanam S."/>
            <person name="Young N.D."/>
            <person name="Chang B.C."/>
            <person name="Robin G.B."/>
        </authorList>
    </citation>
    <scope>NUCLEOTIDE SEQUENCE [LARGE SCALE GENOMIC DNA]</scope>
    <source>
        <strain evidence="1">ISS534</strain>
    </source>
</reference>
<evidence type="ECO:0000313" key="2">
    <source>
        <dbReference type="Proteomes" id="UP001558632"/>
    </source>
</evidence>
<sequence length="71" mass="8042">MERLDKEARHASDLEDQMYMEALLASKPETLIPQLVLTCLYDSCGRSGHEPTPFLLFTSCSCFTNFLLIIS</sequence>
<evidence type="ECO:0000313" key="1">
    <source>
        <dbReference type="EMBL" id="KAL1243677.1"/>
    </source>
</evidence>
<keyword evidence="2" id="KW-1185">Reference proteome</keyword>